<dbReference type="EMBL" id="BMQD01000061">
    <property type="protein sequence ID" value="GGL01300.1"/>
    <property type="molecule type" value="Genomic_DNA"/>
</dbReference>
<dbReference type="RefSeq" id="WP_191898710.1">
    <property type="nucleotide sequence ID" value="NZ_BMQD01000061.1"/>
</dbReference>
<sequence>MSITQLGPTVMRPDRARAMQLLADDRTANDAAAETGLKLSTVSQAARRLGWTIHGTTYLAQDLTRDDGKPVLPDGIAAQWTPKPRIVTDPGEPTGSVDRLLADARLLDDTKVQAALRRAETAVTKLREVYTETSERIEAAAVRQAEQQTVLDKVAALEQQLAAAREQVKELGVTTRAGRRRTSDGPGDAEIRTWAQRNGIPCSERGRVKGTVRLQYIEPFSS</sequence>
<organism evidence="4 5">
    <name type="scientific">Planomonospora parontospora</name>
    <dbReference type="NCBI Taxonomy" id="58119"/>
    <lineage>
        <taxon>Bacteria</taxon>
        <taxon>Bacillati</taxon>
        <taxon>Actinomycetota</taxon>
        <taxon>Actinomycetes</taxon>
        <taxon>Streptosporangiales</taxon>
        <taxon>Streptosporangiaceae</taxon>
        <taxon>Planomonospora</taxon>
    </lineage>
</organism>
<dbReference type="GO" id="GO:0016746">
    <property type="term" value="F:acyltransferase activity"/>
    <property type="evidence" value="ECO:0007669"/>
    <property type="project" value="InterPro"/>
</dbReference>
<reference evidence="4" key="1">
    <citation type="journal article" date="2014" name="Int. J. Syst. Evol. Microbiol.">
        <title>Complete genome sequence of Corynebacterium casei LMG S-19264T (=DSM 44701T), isolated from a smear-ripened cheese.</title>
        <authorList>
            <consortium name="US DOE Joint Genome Institute (JGI-PGF)"/>
            <person name="Walter F."/>
            <person name="Albersmeier A."/>
            <person name="Kalinowski J."/>
            <person name="Ruckert C."/>
        </authorList>
    </citation>
    <scope>NUCLEOTIDE SEQUENCE</scope>
    <source>
        <strain evidence="4">JCM 3093</strain>
    </source>
</reference>
<dbReference type="Gene3D" id="4.10.320.10">
    <property type="entry name" value="E3-binding domain"/>
    <property type="match status" value="1"/>
</dbReference>
<comment type="caution">
    <text evidence="4">The sequence shown here is derived from an EMBL/GenBank/DDBJ whole genome shotgun (WGS) entry which is preliminary data.</text>
</comment>
<dbReference type="Proteomes" id="UP000627984">
    <property type="component" value="Unassembled WGS sequence"/>
</dbReference>
<reference evidence="4" key="2">
    <citation type="submission" date="2022-09" db="EMBL/GenBank/DDBJ databases">
        <authorList>
            <person name="Sun Q."/>
            <person name="Ohkuma M."/>
        </authorList>
    </citation>
    <scope>NUCLEOTIDE SEQUENCE</scope>
    <source>
        <strain evidence="4">JCM 3093</strain>
    </source>
</reference>
<accession>A0AA37F8F6</accession>
<evidence type="ECO:0000259" key="3">
    <source>
        <dbReference type="Pfam" id="PF23359"/>
    </source>
</evidence>
<dbReference type="AlphaFoldDB" id="A0AA37F8F6"/>
<dbReference type="InterPro" id="IPR055370">
    <property type="entry name" value="Lsr2_DNA-bd"/>
</dbReference>
<evidence type="ECO:0000256" key="2">
    <source>
        <dbReference type="SAM" id="Coils"/>
    </source>
</evidence>
<protein>
    <recommendedName>
        <fullName evidence="3">Lsr2 DNA-binding domain-containing protein</fullName>
    </recommendedName>
</protein>
<keyword evidence="1" id="KW-0238">DNA-binding</keyword>
<proteinExistence type="predicted"/>
<dbReference type="InterPro" id="IPR036625">
    <property type="entry name" value="E3-bd_dom_sf"/>
</dbReference>
<evidence type="ECO:0000256" key="1">
    <source>
        <dbReference type="ARBA" id="ARBA00023125"/>
    </source>
</evidence>
<evidence type="ECO:0000313" key="4">
    <source>
        <dbReference type="EMBL" id="GGL01300.1"/>
    </source>
</evidence>
<feature type="domain" description="Lsr2 DNA-binding" evidence="3">
    <location>
        <begin position="185"/>
        <end position="216"/>
    </location>
</feature>
<dbReference type="GO" id="GO:0003677">
    <property type="term" value="F:DNA binding"/>
    <property type="evidence" value="ECO:0007669"/>
    <property type="project" value="UniProtKB-KW"/>
</dbReference>
<keyword evidence="2" id="KW-0175">Coiled coil</keyword>
<dbReference type="Pfam" id="PF23359">
    <property type="entry name" value="Lsr2_DNA-bd"/>
    <property type="match status" value="1"/>
</dbReference>
<feature type="coiled-coil region" evidence="2">
    <location>
        <begin position="147"/>
        <end position="174"/>
    </location>
</feature>
<gene>
    <name evidence="4" type="ORF">GCM10010126_70690</name>
</gene>
<evidence type="ECO:0000313" key="5">
    <source>
        <dbReference type="Proteomes" id="UP000627984"/>
    </source>
</evidence>
<name>A0AA37F8F6_9ACTN</name>